<evidence type="ECO:0000313" key="2">
    <source>
        <dbReference type="EMBL" id="KXT01992.1"/>
    </source>
</evidence>
<comment type="caution">
    <text evidence="2">The sequence shown here is derived from an EMBL/GenBank/DDBJ whole genome shotgun (WGS) entry which is preliminary data.</text>
</comment>
<keyword evidence="3" id="KW-1185">Reference proteome</keyword>
<evidence type="ECO:0000313" key="3">
    <source>
        <dbReference type="Proteomes" id="UP000070133"/>
    </source>
</evidence>
<name>A0A139HHW1_9PEZI</name>
<accession>A0A139HHW1</accession>
<dbReference type="OrthoDB" id="5240110at2759"/>
<proteinExistence type="predicted"/>
<dbReference type="AlphaFoldDB" id="A0A139HHW1"/>
<organism evidence="2 3">
    <name type="scientific">Pseudocercospora eumusae</name>
    <dbReference type="NCBI Taxonomy" id="321146"/>
    <lineage>
        <taxon>Eukaryota</taxon>
        <taxon>Fungi</taxon>
        <taxon>Dikarya</taxon>
        <taxon>Ascomycota</taxon>
        <taxon>Pezizomycotina</taxon>
        <taxon>Dothideomycetes</taxon>
        <taxon>Dothideomycetidae</taxon>
        <taxon>Mycosphaerellales</taxon>
        <taxon>Mycosphaerellaceae</taxon>
        <taxon>Pseudocercospora</taxon>
    </lineage>
</organism>
<sequence length="238" mass="26623">MAPITLRSALPRSNLTRSLHSTPHPQASIFFALNALSNARETQHLSKLSGLDRVEHSPRLKLIQTSAIEKSPCPTPDKPLAPLPSKNARLDAASRSRLARFWDHKALAAGRAVLADVARERARMRRGLDRMRRREERRRVALEKELEWMKGHERAMGNMWRWTHRWTLGSIAFTFGLLMYASSVRDAMVRDGADMGGKVAEEAQAALPLSGAVSAVGVPARSWSWKSLFWKQGGVVET</sequence>
<gene>
    <name evidence="2" type="ORF">AC578_6535</name>
</gene>
<reference evidence="2 3" key="1">
    <citation type="submission" date="2015-07" db="EMBL/GenBank/DDBJ databases">
        <title>Comparative genomics of the Sigatoka disease complex on banana suggests a link between parallel evolutionary changes in Pseudocercospora fijiensis and Pseudocercospora eumusae and increased virulence on the banana host.</title>
        <authorList>
            <person name="Chang T.-C."/>
            <person name="Salvucci A."/>
            <person name="Crous P.W."/>
            <person name="Stergiopoulos I."/>
        </authorList>
    </citation>
    <scope>NUCLEOTIDE SEQUENCE [LARGE SCALE GENOMIC DNA]</scope>
    <source>
        <strain evidence="2 3">CBS 114824</strain>
    </source>
</reference>
<feature type="coiled-coil region" evidence="1">
    <location>
        <begin position="114"/>
        <end position="145"/>
    </location>
</feature>
<dbReference type="EMBL" id="LFZN01000047">
    <property type="protein sequence ID" value="KXT01992.1"/>
    <property type="molecule type" value="Genomic_DNA"/>
</dbReference>
<dbReference type="Proteomes" id="UP000070133">
    <property type="component" value="Unassembled WGS sequence"/>
</dbReference>
<evidence type="ECO:0000256" key="1">
    <source>
        <dbReference type="SAM" id="Coils"/>
    </source>
</evidence>
<keyword evidence="1" id="KW-0175">Coiled coil</keyword>
<protein>
    <submittedName>
        <fullName evidence="2">Uncharacterized protein</fullName>
    </submittedName>
</protein>